<dbReference type="InterPro" id="IPR008991">
    <property type="entry name" value="Translation_prot_SH3-like_sf"/>
</dbReference>
<name>A0ABP0LXK3_9DINO</name>
<dbReference type="InterPro" id="IPR014722">
    <property type="entry name" value="Rib_uL2_dom2"/>
</dbReference>
<dbReference type="EMBL" id="CAXAMM010018324">
    <property type="protein sequence ID" value="CAK9043117.1"/>
    <property type="molecule type" value="Genomic_DNA"/>
</dbReference>
<dbReference type="GO" id="GO:0003746">
    <property type="term" value="F:translation elongation factor activity"/>
    <property type="evidence" value="ECO:0007669"/>
    <property type="project" value="UniProtKB-KW"/>
</dbReference>
<protein>
    <submittedName>
        <fullName evidence="1">Elongation factor P (EF-P)</fullName>
    </submittedName>
</protein>
<dbReference type="InterPro" id="IPR013185">
    <property type="entry name" value="Transl_elong_KOW-like"/>
</dbReference>
<proteinExistence type="predicted"/>
<dbReference type="SUPFAM" id="SSF50104">
    <property type="entry name" value="Translation proteins SH3-like domain"/>
    <property type="match status" value="1"/>
</dbReference>
<dbReference type="PANTHER" id="PTHR30053:SF14">
    <property type="entry name" value="TRANSLATION ELONGATION FACTOR KOW-LIKE DOMAIN-CONTAINING PROTEIN"/>
    <property type="match status" value="1"/>
</dbReference>
<organism evidence="1 2">
    <name type="scientific">Durusdinium trenchii</name>
    <dbReference type="NCBI Taxonomy" id="1381693"/>
    <lineage>
        <taxon>Eukaryota</taxon>
        <taxon>Sar</taxon>
        <taxon>Alveolata</taxon>
        <taxon>Dinophyceae</taxon>
        <taxon>Suessiales</taxon>
        <taxon>Symbiodiniaceae</taxon>
        <taxon>Durusdinium</taxon>
    </lineage>
</organism>
<keyword evidence="2" id="KW-1185">Reference proteome</keyword>
<keyword evidence="1" id="KW-0648">Protein biosynthesis</keyword>
<reference evidence="1 2" key="1">
    <citation type="submission" date="2024-02" db="EMBL/GenBank/DDBJ databases">
        <authorList>
            <person name="Chen Y."/>
            <person name="Shah S."/>
            <person name="Dougan E. K."/>
            <person name="Thang M."/>
            <person name="Chan C."/>
        </authorList>
    </citation>
    <scope>NUCLEOTIDE SEQUENCE [LARGE SCALE GENOMIC DNA]</scope>
</reference>
<comment type="caution">
    <text evidence="1">The sequence shown here is derived from an EMBL/GenBank/DDBJ whole genome shotgun (WGS) entry which is preliminary data.</text>
</comment>
<dbReference type="PANTHER" id="PTHR30053">
    <property type="entry name" value="ELONGATION FACTOR P"/>
    <property type="match status" value="1"/>
</dbReference>
<gene>
    <name evidence="1" type="ORF">SCF082_LOCUS24703</name>
</gene>
<sequence length="159" mass="17876">MWAVARVYVSQACRAGSRRSSLRCFSTKELITVTDVRKGMILRFDDKFGQVTDWQPHKQGRGAAAYNVTYDELDTGKERVQKFGSGAKLTKIEPDRQECQVMYVRGSGPEEKIVVLADEEYNEIEIPLARFVGHSTVAEGATCIVYRAEEEIVKIAVKP</sequence>
<keyword evidence="1" id="KW-0251">Elongation factor</keyword>
<dbReference type="InterPro" id="IPR020599">
    <property type="entry name" value="Transl_elong_fac_P/YeiP"/>
</dbReference>
<dbReference type="Pfam" id="PF08207">
    <property type="entry name" value="EFP_N"/>
    <property type="match status" value="1"/>
</dbReference>
<dbReference type="Proteomes" id="UP001642464">
    <property type="component" value="Unassembled WGS sequence"/>
</dbReference>
<evidence type="ECO:0000313" key="1">
    <source>
        <dbReference type="EMBL" id="CAK9043117.1"/>
    </source>
</evidence>
<accession>A0ABP0LXK3</accession>
<evidence type="ECO:0000313" key="2">
    <source>
        <dbReference type="Proteomes" id="UP001642464"/>
    </source>
</evidence>
<dbReference type="Gene3D" id="2.30.30.30">
    <property type="match status" value="1"/>
</dbReference>